<reference evidence="1" key="1">
    <citation type="submission" date="2021-01" db="EMBL/GenBank/DDBJ databases">
        <title>Whole genome shotgun sequence of Sphaerimonospora thailandensis NBRC 107569.</title>
        <authorList>
            <person name="Komaki H."/>
            <person name="Tamura T."/>
        </authorList>
    </citation>
    <scope>NUCLEOTIDE SEQUENCE</scope>
    <source>
        <strain evidence="1">NBRC 107569</strain>
    </source>
</reference>
<dbReference type="RefSeq" id="WP_204016079.1">
    <property type="nucleotide sequence ID" value="NZ_BOOG01000021.1"/>
</dbReference>
<comment type="caution">
    <text evidence="1">The sequence shown here is derived from an EMBL/GenBank/DDBJ whole genome shotgun (WGS) entry which is preliminary data.</text>
</comment>
<dbReference type="Proteomes" id="UP000610966">
    <property type="component" value="Unassembled WGS sequence"/>
</dbReference>
<protein>
    <submittedName>
        <fullName evidence="1">Uncharacterized protein</fullName>
    </submittedName>
</protein>
<dbReference type="AlphaFoldDB" id="A0A8J3R8L0"/>
<name>A0A8J3R8L0_9ACTN</name>
<gene>
    <name evidence="1" type="ORF">Mth01_26130</name>
</gene>
<accession>A0A8J3R8L0</accession>
<keyword evidence="2" id="KW-1185">Reference proteome</keyword>
<proteinExistence type="predicted"/>
<sequence>MNDTPLWLREAEAAKARGEQARTRAADDRARWIAKGVEEYGRGGRTRAAELLGISVGEVDKALARARGLARPTMLPDTDELLERLYALELATLPPLPATGWQVLAHIVRGTIVDVTWLCDPGELLAQEVDDLDPGEIPAGVDGVALAGACRAWSRTQALAVIDALAVGDLARLPAVNSPAGSAAR</sequence>
<evidence type="ECO:0000313" key="1">
    <source>
        <dbReference type="EMBL" id="GIH70360.1"/>
    </source>
</evidence>
<evidence type="ECO:0000313" key="2">
    <source>
        <dbReference type="Proteomes" id="UP000610966"/>
    </source>
</evidence>
<organism evidence="1 2">
    <name type="scientific">Sphaerimonospora thailandensis</name>
    <dbReference type="NCBI Taxonomy" id="795644"/>
    <lineage>
        <taxon>Bacteria</taxon>
        <taxon>Bacillati</taxon>
        <taxon>Actinomycetota</taxon>
        <taxon>Actinomycetes</taxon>
        <taxon>Streptosporangiales</taxon>
        <taxon>Streptosporangiaceae</taxon>
        <taxon>Sphaerimonospora</taxon>
    </lineage>
</organism>
<dbReference type="EMBL" id="BOOG01000021">
    <property type="protein sequence ID" value="GIH70360.1"/>
    <property type="molecule type" value="Genomic_DNA"/>
</dbReference>